<evidence type="ECO:0000313" key="3">
    <source>
        <dbReference type="Proteomes" id="UP001565368"/>
    </source>
</evidence>
<accession>A0ABR3PSF0</accession>
<dbReference type="PANTHER" id="PTHR28630">
    <property type="match status" value="1"/>
</dbReference>
<dbReference type="InterPro" id="IPR036249">
    <property type="entry name" value="Thioredoxin-like_sf"/>
</dbReference>
<feature type="compositionally biased region" description="Basic and acidic residues" evidence="1">
    <location>
        <begin position="252"/>
        <end position="271"/>
    </location>
</feature>
<feature type="region of interest" description="Disordered" evidence="1">
    <location>
        <begin position="152"/>
        <end position="220"/>
    </location>
</feature>
<dbReference type="Proteomes" id="UP001565368">
    <property type="component" value="Unassembled WGS sequence"/>
</dbReference>
<dbReference type="PANTHER" id="PTHR28630:SF3">
    <property type="entry name" value="PEROXIREDOXIN-LIKE 2C"/>
    <property type="match status" value="1"/>
</dbReference>
<keyword evidence="3" id="KW-1185">Reference proteome</keyword>
<dbReference type="GeneID" id="95990045"/>
<feature type="compositionally biased region" description="Low complexity" evidence="1">
    <location>
        <begin position="660"/>
        <end position="673"/>
    </location>
</feature>
<evidence type="ECO:0000256" key="1">
    <source>
        <dbReference type="SAM" id="MobiDB-lite"/>
    </source>
</evidence>
<feature type="region of interest" description="Disordered" evidence="1">
    <location>
        <begin position="651"/>
        <end position="673"/>
    </location>
</feature>
<dbReference type="EMBL" id="JBBXJM010000007">
    <property type="protein sequence ID" value="KAL1405371.1"/>
    <property type="molecule type" value="Genomic_DNA"/>
</dbReference>
<sequence>MPDVLCTPTPATYAAFPAPLQSQRLPHGAVLDSERPPNPTPRAAGHPGAGVWGAQSASSSRVTLRLATSNSPSASASTSDTDSPAPASPATPRQLPQRTASLRGKPRPLSGMRARPTSMHSEFSASGSSSTITWASHLDTALDAALPESPALLNSPPEVSGLVPSPLAVPGPDSRPAAPVRRASDPAWPTYTPLPPPPSIGHQQRKAAAAGAAGLGRKMPHASESLEQLLANHRKAPVPPMHPASASQLHVVPEDVPERPLKSPLRTDFRPGPRVRASPPRAARSQNSLGLHLDSYSPEQMRHVKALRRQSASSPESVSDRPLGPYAVRGHANVMSTPHLPDSERSNSLRRMFSSRAISMNRKMSSGSSSSSGGEYIMTPPTMSQRSLFPPPFMQDAGIMSSASLAAIDLEGYAKPNVEQLLRASELPIVGEDGVVVRFGDVVARRRTVVVFVRHWHSSFCAQYVKALVAAMSPTLLAGAKARLVLIGHGSHSMIRGYKEHFQCPFPVYTDPTRQLHDVLGLLPRTVTTRAGKGDYLVQGAARRCWDTLMRASRMRGVSAGDKQQLGAEFVFDGSLCLAYSHRMVGQCDHASIPELVAAVRSQGPITMVHGNASRSNIQLPLSYASTVEFSFPAPPAPSKAEFARWSEVQDRRLARRSSRSTTATSRTKTSAH</sequence>
<dbReference type="RefSeq" id="XP_069205315.1">
    <property type="nucleotide sequence ID" value="XM_069357378.1"/>
</dbReference>
<feature type="region of interest" description="Disordered" evidence="1">
    <location>
        <begin position="303"/>
        <end position="347"/>
    </location>
</feature>
<dbReference type="Pfam" id="PF13911">
    <property type="entry name" value="AhpC-TSA_2"/>
    <property type="match status" value="1"/>
</dbReference>
<dbReference type="InterPro" id="IPR032801">
    <property type="entry name" value="PXL2A/B/C"/>
</dbReference>
<protein>
    <recommendedName>
        <fullName evidence="4">Thioredoxin-like fold domain-containing protein</fullName>
    </recommendedName>
</protein>
<feature type="compositionally biased region" description="Low complexity" evidence="1">
    <location>
        <begin position="67"/>
        <end position="92"/>
    </location>
</feature>
<name>A0ABR3PSF0_9TREE</name>
<feature type="compositionally biased region" description="Low complexity" evidence="1">
    <location>
        <begin position="7"/>
        <end position="19"/>
    </location>
</feature>
<dbReference type="SUPFAM" id="SSF52833">
    <property type="entry name" value="Thioredoxin-like"/>
    <property type="match status" value="1"/>
</dbReference>
<gene>
    <name evidence="2" type="ORF">Q8F55_009002</name>
</gene>
<proteinExistence type="predicted"/>
<dbReference type="Gene3D" id="3.40.30.10">
    <property type="entry name" value="Glutaredoxin"/>
    <property type="match status" value="1"/>
</dbReference>
<comment type="caution">
    <text evidence="2">The sequence shown here is derived from an EMBL/GenBank/DDBJ whole genome shotgun (WGS) entry which is preliminary data.</text>
</comment>
<feature type="compositionally biased region" description="Polar residues" evidence="1">
    <location>
        <begin position="118"/>
        <end position="127"/>
    </location>
</feature>
<organism evidence="2 3">
    <name type="scientific">Vanrija albida</name>
    <dbReference type="NCBI Taxonomy" id="181172"/>
    <lineage>
        <taxon>Eukaryota</taxon>
        <taxon>Fungi</taxon>
        <taxon>Dikarya</taxon>
        <taxon>Basidiomycota</taxon>
        <taxon>Agaricomycotina</taxon>
        <taxon>Tremellomycetes</taxon>
        <taxon>Trichosporonales</taxon>
        <taxon>Trichosporonaceae</taxon>
        <taxon>Vanrija</taxon>
    </lineage>
</organism>
<feature type="region of interest" description="Disordered" evidence="1">
    <location>
        <begin position="1"/>
        <end position="127"/>
    </location>
</feature>
<evidence type="ECO:0000313" key="2">
    <source>
        <dbReference type="EMBL" id="KAL1405371.1"/>
    </source>
</evidence>
<evidence type="ECO:0008006" key="4">
    <source>
        <dbReference type="Google" id="ProtNLM"/>
    </source>
</evidence>
<reference evidence="2 3" key="1">
    <citation type="submission" date="2023-08" db="EMBL/GenBank/DDBJ databases">
        <title>Annotated Genome Sequence of Vanrija albida AlHP1.</title>
        <authorList>
            <person name="Herzog R."/>
        </authorList>
    </citation>
    <scope>NUCLEOTIDE SEQUENCE [LARGE SCALE GENOMIC DNA]</scope>
    <source>
        <strain evidence="2 3">AlHP1</strain>
    </source>
</reference>
<feature type="compositionally biased region" description="Low complexity" evidence="1">
    <location>
        <begin position="272"/>
        <end position="284"/>
    </location>
</feature>
<feature type="region of interest" description="Disordered" evidence="1">
    <location>
        <begin position="236"/>
        <end position="291"/>
    </location>
</feature>